<evidence type="ECO:0000313" key="2">
    <source>
        <dbReference type="EMBL" id="CAD9269358.1"/>
    </source>
</evidence>
<dbReference type="PANTHER" id="PTHR44147">
    <property type="entry name" value="DEHYDROGENASE/REDUCTASE SDR FAMILY MEMBER 1"/>
    <property type="match status" value="1"/>
</dbReference>
<dbReference type="Gene3D" id="3.40.50.720">
    <property type="entry name" value="NAD(P)-binding Rossmann-like Domain"/>
    <property type="match status" value="1"/>
</dbReference>
<accession>A0A7S1XYU6</accession>
<dbReference type="AlphaFoldDB" id="A0A7S1XYU6"/>
<dbReference type="EMBL" id="HBGJ01044127">
    <property type="protein sequence ID" value="CAD9269358.1"/>
    <property type="molecule type" value="Transcribed_RNA"/>
</dbReference>
<name>A0A7S1XYU6_9STRA</name>
<evidence type="ECO:0000256" key="1">
    <source>
        <dbReference type="RuleBase" id="RU000363"/>
    </source>
</evidence>
<organism evidence="2">
    <name type="scientific">Phaeomonas parva</name>
    <dbReference type="NCBI Taxonomy" id="124430"/>
    <lineage>
        <taxon>Eukaryota</taxon>
        <taxon>Sar</taxon>
        <taxon>Stramenopiles</taxon>
        <taxon>Ochrophyta</taxon>
        <taxon>Pinguiophyceae</taxon>
        <taxon>Pinguiochrysidales</taxon>
        <taxon>Pinguiochrysidaceae</taxon>
        <taxon>Phaeomonas</taxon>
    </lineage>
</organism>
<dbReference type="InterPro" id="IPR036291">
    <property type="entry name" value="NAD(P)-bd_dom_sf"/>
</dbReference>
<dbReference type="PANTHER" id="PTHR44147:SF2">
    <property type="entry name" value="DEHYDROGENASE_REDUCTASE SDR FAMILY MEMBER 1"/>
    <property type="match status" value="1"/>
</dbReference>
<protein>
    <submittedName>
        <fullName evidence="2">Uncharacterized protein</fullName>
    </submittedName>
</protein>
<reference evidence="2" key="1">
    <citation type="submission" date="2021-01" db="EMBL/GenBank/DDBJ databases">
        <authorList>
            <person name="Corre E."/>
            <person name="Pelletier E."/>
            <person name="Niang G."/>
            <person name="Scheremetjew M."/>
            <person name="Finn R."/>
            <person name="Kale V."/>
            <person name="Holt S."/>
            <person name="Cochrane G."/>
            <person name="Meng A."/>
            <person name="Brown T."/>
            <person name="Cohen L."/>
        </authorList>
    </citation>
    <scope>NUCLEOTIDE SEQUENCE</scope>
    <source>
        <strain evidence="2">CCMP2877</strain>
    </source>
</reference>
<dbReference type="InterPro" id="IPR002347">
    <property type="entry name" value="SDR_fam"/>
</dbReference>
<dbReference type="SUPFAM" id="SSF51735">
    <property type="entry name" value="NAD(P)-binding Rossmann-fold domains"/>
    <property type="match status" value="1"/>
</dbReference>
<comment type="similarity">
    <text evidence="1">Belongs to the short-chain dehydrogenases/reductases (SDR) family.</text>
</comment>
<dbReference type="PRINTS" id="PR00081">
    <property type="entry name" value="GDHRDH"/>
</dbReference>
<gene>
    <name evidence="2" type="ORF">PPAR1163_LOCUS27795</name>
</gene>
<dbReference type="PRINTS" id="PR00080">
    <property type="entry name" value="SDRFAMILY"/>
</dbReference>
<sequence length="318" mass="33628">VVTGASRGIGRGIALGLGEARWKVYVTGRSLDKAKCTEPEVGGNLADLKEQIESKGGTCIPVSVDHQDDAAVASLFEQVAAENDGALDLLVNNAFSGVTGLSCDPFGKFWEQGEEMWDACAGVGLRSHYVASCKAVPLLRKSQGTPLIVNVSSFGGLSYTFNVAYGVAKAGVDRLSKDCAQELKELGISTLSLWPGVVGTERMEEVLGSGTFAENTGMDVPPDFVESPLLVGRVVASLAGETREERLKRSGEVEVVAEVAQNKGITDEFGKPPPPSIRSLKFIFPVVLAPKLKMAQETLAKVPDVKIPFFVMAGGSPE</sequence>
<proteinExistence type="inferred from homology"/>
<dbReference type="Pfam" id="PF00106">
    <property type="entry name" value="adh_short"/>
    <property type="match status" value="1"/>
</dbReference>
<feature type="non-terminal residue" evidence="2">
    <location>
        <position position="1"/>
    </location>
</feature>